<evidence type="ECO:0000313" key="1">
    <source>
        <dbReference type="EMBL" id="AFZ24508.1"/>
    </source>
</evidence>
<reference evidence="1 2" key="1">
    <citation type="submission" date="2012-06" db="EMBL/GenBank/DDBJ databases">
        <title>Finished chromosome of genome of Cylindrospermum stagnale PCC 7417.</title>
        <authorList>
            <consortium name="US DOE Joint Genome Institute"/>
            <person name="Gugger M."/>
            <person name="Coursin T."/>
            <person name="Rippka R."/>
            <person name="Tandeau De Marsac N."/>
            <person name="Huntemann M."/>
            <person name="Wei C.-L."/>
            <person name="Han J."/>
            <person name="Detter J.C."/>
            <person name="Han C."/>
            <person name="Tapia R."/>
            <person name="Chen A."/>
            <person name="Kyrpides N."/>
            <person name="Mavromatis K."/>
            <person name="Markowitz V."/>
            <person name="Szeto E."/>
            <person name="Ivanova N."/>
            <person name="Pagani I."/>
            <person name="Pati A."/>
            <person name="Goodwin L."/>
            <person name="Nordberg H.P."/>
            <person name="Cantor M.N."/>
            <person name="Hua S.X."/>
            <person name="Woyke T."/>
            <person name="Kerfeld C.A."/>
        </authorList>
    </citation>
    <scope>NUCLEOTIDE SEQUENCE [LARGE SCALE GENOMIC DNA]</scope>
    <source>
        <strain evidence="1 2">PCC 7417</strain>
    </source>
</reference>
<name>K9WWA9_9NOST</name>
<dbReference type="OrthoDB" id="427149at2"/>
<keyword evidence="2" id="KW-1185">Reference proteome</keyword>
<proteinExistence type="predicted"/>
<dbReference type="EMBL" id="CP003642">
    <property type="protein sequence ID" value="AFZ24508.1"/>
    <property type="molecule type" value="Genomic_DNA"/>
</dbReference>
<dbReference type="AlphaFoldDB" id="K9WWA9"/>
<sequence length="85" mass="9204">MGVTEMAKLKINELKAAGTELFEDSETFLDELSNDELENAIGGRRIYPTGGRPTIVGTPGKITPGCPFTRRTFGGLTTRYSPVVL</sequence>
<accession>K9WWA9</accession>
<gene>
    <name evidence="1" type="ORF">Cylst_2278</name>
</gene>
<dbReference type="HOGENOM" id="CLU_2522016_0_0_3"/>
<dbReference type="RefSeq" id="WP_015207762.1">
    <property type="nucleotide sequence ID" value="NC_019757.1"/>
</dbReference>
<dbReference type="KEGG" id="csg:Cylst_2278"/>
<protein>
    <submittedName>
        <fullName evidence="1">Uncharacterized protein</fullName>
    </submittedName>
</protein>
<dbReference type="Proteomes" id="UP000010475">
    <property type="component" value="Chromosome"/>
</dbReference>
<evidence type="ECO:0000313" key="2">
    <source>
        <dbReference type="Proteomes" id="UP000010475"/>
    </source>
</evidence>
<organism evidence="1 2">
    <name type="scientific">Cylindrospermum stagnale PCC 7417</name>
    <dbReference type="NCBI Taxonomy" id="56107"/>
    <lineage>
        <taxon>Bacteria</taxon>
        <taxon>Bacillati</taxon>
        <taxon>Cyanobacteriota</taxon>
        <taxon>Cyanophyceae</taxon>
        <taxon>Nostocales</taxon>
        <taxon>Nostocaceae</taxon>
        <taxon>Cylindrospermum</taxon>
    </lineage>
</organism>